<organism evidence="4">
    <name type="scientific">uncultured Caudovirales phage</name>
    <dbReference type="NCBI Taxonomy" id="2100421"/>
    <lineage>
        <taxon>Viruses</taxon>
        <taxon>Duplodnaviria</taxon>
        <taxon>Heunggongvirae</taxon>
        <taxon>Uroviricota</taxon>
        <taxon>Caudoviricetes</taxon>
        <taxon>Peduoviridae</taxon>
        <taxon>Maltschvirus</taxon>
        <taxon>Maltschvirus maltsch</taxon>
    </lineage>
</organism>
<reference evidence="4" key="1">
    <citation type="submission" date="2020-05" db="EMBL/GenBank/DDBJ databases">
        <authorList>
            <person name="Chiriac C."/>
            <person name="Salcher M."/>
            <person name="Ghai R."/>
            <person name="Kavagutti S V."/>
        </authorList>
    </citation>
    <scope>NUCLEOTIDE SEQUENCE</scope>
</reference>
<evidence type="ECO:0000313" key="4">
    <source>
        <dbReference type="EMBL" id="CAB4220669.1"/>
    </source>
</evidence>
<protein>
    <recommendedName>
        <fullName evidence="5">PAAR motif</fullName>
    </recommendedName>
</protein>
<evidence type="ECO:0000313" key="2">
    <source>
        <dbReference type="EMBL" id="CAB4165589.1"/>
    </source>
</evidence>
<evidence type="ECO:0000313" key="1">
    <source>
        <dbReference type="EMBL" id="CAB4163444.1"/>
    </source>
</evidence>
<dbReference type="EMBL" id="LR796758">
    <property type="protein sequence ID" value="CAB4163444.1"/>
    <property type="molecule type" value="Genomic_DNA"/>
</dbReference>
<proteinExistence type="predicted"/>
<dbReference type="EMBL" id="LR796776">
    <property type="protein sequence ID" value="CAB4165589.1"/>
    <property type="molecule type" value="Genomic_DNA"/>
</dbReference>
<evidence type="ECO:0000313" key="3">
    <source>
        <dbReference type="EMBL" id="CAB4186760.1"/>
    </source>
</evidence>
<dbReference type="EMBL" id="LR797502">
    <property type="protein sequence ID" value="CAB4220669.1"/>
    <property type="molecule type" value="Genomic_DNA"/>
</dbReference>
<sequence length="132" mass="12913">MAGVQREGDMNLLGGISMGGDSSVLVNGRAIAIPGMRVFPHLPCGIPYCSPCQLHCFATTKSGSGLGAVGAAVGSYFFGPIGAIGGRIAGGIIAGAAGGSGVFVNGKPIIVDGDMDSCICPRQGGSSDVNIG</sequence>
<evidence type="ECO:0008006" key="5">
    <source>
        <dbReference type="Google" id="ProtNLM"/>
    </source>
</evidence>
<accession>A0A6J5SZK1</accession>
<name>A0A6J5SZK1_9CAUD</name>
<dbReference type="EMBL" id="LR797099">
    <property type="protein sequence ID" value="CAB4186760.1"/>
    <property type="molecule type" value="Genomic_DNA"/>
</dbReference>
<gene>
    <name evidence="3" type="ORF">UFOVP1146_106</name>
    <name evidence="4" type="ORF">UFOVP1638_38</name>
    <name evidence="1" type="ORF">UFOVP812_19</name>
    <name evidence="2" type="ORF">UFOVP818_125</name>
</gene>